<proteinExistence type="predicted"/>
<accession>A0A165XFM1</accession>
<feature type="transmembrane region" description="Helical" evidence="2">
    <location>
        <begin position="12"/>
        <end position="32"/>
    </location>
</feature>
<evidence type="ECO:0000256" key="2">
    <source>
        <dbReference type="SAM" id="Phobius"/>
    </source>
</evidence>
<keyword evidence="2" id="KW-1133">Transmembrane helix</keyword>
<evidence type="ECO:0000256" key="1">
    <source>
        <dbReference type="SAM" id="MobiDB-lite"/>
    </source>
</evidence>
<sequence>MTFLVLSCPVSSYHALCIFFLLGSLPMLRHLLVPHAFNHLRHLSVLENLCHLTLALLDISADYSNVAAPIFVNTYVSLRQARFWILDRYTRRFAISSLLDAILSIQGIPEEDPQHRLRAPGSGRLLAGRAALHLHHRRADTALKPKSGAHAAMPSTAHRMFVLPPLSAGPREDDGAALPPSKSISAPRGGAIFSNLGQD</sequence>
<keyword evidence="2" id="KW-0812">Transmembrane</keyword>
<protein>
    <submittedName>
        <fullName evidence="3">Uncharacterized protein</fullName>
    </submittedName>
</protein>
<gene>
    <name evidence="3" type="ORF">FIBSPDRAFT_262147</name>
</gene>
<reference evidence="3 4" key="1">
    <citation type="journal article" date="2016" name="Mol. Biol. Evol.">
        <title>Comparative Genomics of Early-Diverging Mushroom-Forming Fungi Provides Insights into the Origins of Lignocellulose Decay Capabilities.</title>
        <authorList>
            <person name="Nagy L.G."/>
            <person name="Riley R."/>
            <person name="Tritt A."/>
            <person name="Adam C."/>
            <person name="Daum C."/>
            <person name="Floudas D."/>
            <person name="Sun H."/>
            <person name="Yadav J.S."/>
            <person name="Pangilinan J."/>
            <person name="Larsson K.H."/>
            <person name="Matsuura K."/>
            <person name="Barry K."/>
            <person name="Labutti K."/>
            <person name="Kuo R."/>
            <person name="Ohm R.A."/>
            <person name="Bhattacharya S.S."/>
            <person name="Shirouzu T."/>
            <person name="Yoshinaga Y."/>
            <person name="Martin F.M."/>
            <person name="Grigoriev I.V."/>
            <person name="Hibbett D.S."/>
        </authorList>
    </citation>
    <scope>NUCLEOTIDE SEQUENCE [LARGE SCALE GENOMIC DNA]</scope>
    <source>
        <strain evidence="3 4">CBS 109695</strain>
    </source>
</reference>
<evidence type="ECO:0000313" key="3">
    <source>
        <dbReference type="EMBL" id="KZP08498.1"/>
    </source>
</evidence>
<dbReference type="AlphaFoldDB" id="A0A165XFM1"/>
<keyword evidence="2" id="KW-0472">Membrane</keyword>
<organism evidence="3 4">
    <name type="scientific">Athelia psychrophila</name>
    <dbReference type="NCBI Taxonomy" id="1759441"/>
    <lineage>
        <taxon>Eukaryota</taxon>
        <taxon>Fungi</taxon>
        <taxon>Dikarya</taxon>
        <taxon>Basidiomycota</taxon>
        <taxon>Agaricomycotina</taxon>
        <taxon>Agaricomycetes</taxon>
        <taxon>Agaricomycetidae</taxon>
        <taxon>Atheliales</taxon>
        <taxon>Atheliaceae</taxon>
        <taxon>Athelia</taxon>
    </lineage>
</organism>
<feature type="region of interest" description="Disordered" evidence="1">
    <location>
        <begin position="169"/>
        <end position="199"/>
    </location>
</feature>
<name>A0A165XFM1_9AGAM</name>
<dbReference type="Proteomes" id="UP000076532">
    <property type="component" value="Unassembled WGS sequence"/>
</dbReference>
<dbReference type="EMBL" id="KV417720">
    <property type="protein sequence ID" value="KZP08498.1"/>
    <property type="molecule type" value="Genomic_DNA"/>
</dbReference>
<evidence type="ECO:0000313" key="4">
    <source>
        <dbReference type="Proteomes" id="UP000076532"/>
    </source>
</evidence>
<keyword evidence="4" id="KW-1185">Reference proteome</keyword>